<dbReference type="GO" id="GO:0008483">
    <property type="term" value="F:transaminase activity"/>
    <property type="evidence" value="ECO:0007669"/>
    <property type="project" value="UniProtKB-KW"/>
</dbReference>
<evidence type="ECO:0000313" key="9">
    <source>
        <dbReference type="Proteomes" id="UP000663505"/>
    </source>
</evidence>
<evidence type="ECO:0000313" key="8">
    <source>
        <dbReference type="EMBL" id="QSO47648.1"/>
    </source>
</evidence>
<gene>
    <name evidence="8" type="ORF">JZ786_00875</name>
</gene>
<evidence type="ECO:0000256" key="4">
    <source>
        <dbReference type="ARBA" id="ARBA00022679"/>
    </source>
</evidence>
<sequence length="395" mass="42904">MEQRLSARVRGIAPSATMSIDAKTKALLNDGQPVVNMSVGEPDFDTPKAAAFAGIKAIVNGQTRYTAAAGTLDLRKAIVSKLMRENGLQYTPEQIVVSSGAKHSLFNIFLAICDPGDEVILPAPYWVSYPEQIRLSGAEPVIVSCTEASGFKMTPEQLEAAMTPKTKAVMLNSPNNPTGAVYSREELTALGEVLLKHDVYVVTDEIYEKLVYGVEHYSINGLVPDLMSRTVVVNGFSKAFAMTGWRLGYLAGPLDVVKAVSSLQSHATGNPASMSQAAGVAAFDAFDPSMVEAFHERRDYLVRALKEMDGLQCLMPDGAFYVFPNISRLYGKSLEGKRIENSNDFCTMLLETDLVAAVPGSAFGAPDNMRLSYATSMDQIKLAVERIQHFISRLQ</sequence>
<keyword evidence="9" id="KW-1185">Reference proteome</keyword>
<reference evidence="8 9" key="1">
    <citation type="submission" date="2021-02" db="EMBL/GenBank/DDBJ databases">
        <title>Alicyclobacillus curvatus sp. nov. and Alicyclobacillus mengziensis sp. nov., two acidophilic bacteria isolated from acid mine drainage.</title>
        <authorList>
            <person name="Huang Y."/>
        </authorList>
    </citation>
    <scope>NUCLEOTIDE SEQUENCE [LARGE SCALE GENOMIC DNA]</scope>
    <source>
        <strain evidence="8 9">S30H14</strain>
    </source>
</reference>
<dbReference type="InterPro" id="IPR015421">
    <property type="entry name" value="PyrdxlP-dep_Trfase_major"/>
</dbReference>
<dbReference type="Proteomes" id="UP000663505">
    <property type="component" value="Chromosome"/>
</dbReference>
<evidence type="ECO:0000259" key="7">
    <source>
        <dbReference type="Pfam" id="PF00155"/>
    </source>
</evidence>
<dbReference type="GO" id="GO:0030170">
    <property type="term" value="F:pyridoxal phosphate binding"/>
    <property type="evidence" value="ECO:0007669"/>
    <property type="project" value="InterPro"/>
</dbReference>
<dbReference type="InterPro" id="IPR015422">
    <property type="entry name" value="PyrdxlP-dep_Trfase_small"/>
</dbReference>
<dbReference type="Gene3D" id="3.40.640.10">
    <property type="entry name" value="Type I PLP-dependent aspartate aminotransferase-like (Major domain)"/>
    <property type="match status" value="1"/>
</dbReference>
<evidence type="ECO:0000256" key="5">
    <source>
        <dbReference type="ARBA" id="ARBA00022898"/>
    </source>
</evidence>
<dbReference type="InterPro" id="IPR015424">
    <property type="entry name" value="PyrdxlP-dep_Trfase"/>
</dbReference>
<dbReference type="InterPro" id="IPR004839">
    <property type="entry name" value="Aminotransferase_I/II_large"/>
</dbReference>
<protein>
    <recommendedName>
        <fullName evidence="6">Aminotransferase</fullName>
        <ecNumber evidence="6">2.6.1.-</ecNumber>
    </recommendedName>
</protein>
<keyword evidence="4 6" id="KW-0808">Transferase</keyword>
<keyword evidence="3 6" id="KW-0032">Aminotransferase</keyword>
<dbReference type="SUPFAM" id="SSF53383">
    <property type="entry name" value="PLP-dependent transferases"/>
    <property type="match status" value="1"/>
</dbReference>
<dbReference type="InterPro" id="IPR050596">
    <property type="entry name" value="AspAT/PAT-like"/>
</dbReference>
<dbReference type="PROSITE" id="PS00105">
    <property type="entry name" value="AA_TRANSFER_CLASS_1"/>
    <property type="match status" value="1"/>
</dbReference>
<dbReference type="PANTHER" id="PTHR46383">
    <property type="entry name" value="ASPARTATE AMINOTRANSFERASE"/>
    <property type="match status" value="1"/>
</dbReference>
<evidence type="ECO:0000256" key="1">
    <source>
        <dbReference type="ARBA" id="ARBA00001933"/>
    </source>
</evidence>
<accession>A0A9X7W1K4</accession>
<evidence type="ECO:0000256" key="3">
    <source>
        <dbReference type="ARBA" id="ARBA00022576"/>
    </source>
</evidence>
<proteinExistence type="inferred from homology"/>
<organism evidence="8 9">
    <name type="scientific">Alicyclobacillus mengziensis</name>
    <dbReference type="NCBI Taxonomy" id="2931921"/>
    <lineage>
        <taxon>Bacteria</taxon>
        <taxon>Bacillati</taxon>
        <taxon>Bacillota</taxon>
        <taxon>Bacilli</taxon>
        <taxon>Bacillales</taxon>
        <taxon>Alicyclobacillaceae</taxon>
        <taxon>Alicyclobacillus</taxon>
    </lineage>
</organism>
<dbReference type="InterPro" id="IPR004838">
    <property type="entry name" value="NHTrfase_class1_PyrdxlP-BS"/>
</dbReference>
<dbReference type="RefSeq" id="WP_206656992.1">
    <property type="nucleotide sequence ID" value="NZ_CP071182.1"/>
</dbReference>
<name>A0A9X7W1K4_9BACL</name>
<keyword evidence="5" id="KW-0663">Pyridoxal phosphate</keyword>
<dbReference type="Pfam" id="PF00155">
    <property type="entry name" value="Aminotran_1_2"/>
    <property type="match status" value="1"/>
</dbReference>
<dbReference type="GO" id="GO:0006520">
    <property type="term" value="P:amino acid metabolic process"/>
    <property type="evidence" value="ECO:0007669"/>
    <property type="project" value="InterPro"/>
</dbReference>
<comment type="similarity">
    <text evidence="2 6">Belongs to the class-I pyridoxal-phosphate-dependent aminotransferase family.</text>
</comment>
<dbReference type="AlphaFoldDB" id="A0A9X7W1K4"/>
<evidence type="ECO:0000256" key="2">
    <source>
        <dbReference type="ARBA" id="ARBA00007441"/>
    </source>
</evidence>
<dbReference type="CDD" id="cd00609">
    <property type="entry name" value="AAT_like"/>
    <property type="match status" value="1"/>
</dbReference>
<dbReference type="FunFam" id="3.40.640.10:FF:000033">
    <property type="entry name" value="Aspartate aminotransferase"/>
    <property type="match status" value="1"/>
</dbReference>
<evidence type="ECO:0000256" key="6">
    <source>
        <dbReference type="RuleBase" id="RU000481"/>
    </source>
</evidence>
<dbReference type="EC" id="2.6.1.-" evidence="6"/>
<dbReference type="Gene3D" id="3.90.1150.10">
    <property type="entry name" value="Aspartate Aminotransferase, domain 1"/>
    <property type="match status" value="1"/>
</dbReference>
<feature type="domain" description="Aminotransferase class I/classII large" evidence="7">
    <location>
        <begin position="33"/>
        <end position="387"/>
    </location>
</feature>
<dbReference type="EMBL" id="CP071182">
    <property type="protein sequence ID" value="QSO47648.1"/>
    <property type="molecule type" value="Genomic_DNA"/>
</dbReference>
<comment type="cofactor">
    <cofactor evidence="1 6">
        <name>pyridoxal 5'-phosphate</name>
        <dbReference type="ChEBI" id="CHEBI:597326"/>
    </cofactor>
</comment>
<dbReference type="PANTHER" id="PTHR46383:SF1">
    <property type="entry name" value="ASPARTATE AMINOTRANSFERASE"/>
    <property type="match status" value="1"/>
</dbReference>
<dbReference type="KEGG" id="afx:JZ786_00875"/>